<dbReference type="Proteomes" id="UP000256269">
    <property type="component" value="Unassembled WGS sequence"/>
</dbReference>
<evidence type="ECO:0000313" key="2">
    <source>
        <dbReference type="EMBL" id="REH43583.1"/>
    </source>
</evidence>
<dbReference type="AlphaFoldDB" id="A0A3E0HEJ7"/>
<protein>
    <submittedName>
        <fullName evidence="2">Uncharacterized protein</fullName>
    </submittedName>
</protein>
<comment type="caution">
    <text evidence="2">The sequence shown here is derived from an EMBL/GenBank/DDBJ whole genome shotgun (WGS) entry which is preliminary data.</text>
</comment>
<proteinExistence type="predicted"/>
<keyword evidence="3" id="KW-1185">Reference proteome</keyword>
<feature type="region of interest" description="Disordered" evidence="1">
    <location>
        <begin position="90"/>
        <end position="150"/>
    </location>
</feature>
<reference evidence="2 3" key="1">
    <citation type="submission" date="2018-08" db="EMBL/GenBank/DDBJ databases">
        <title>Genomic Encyclopedia of Archaeal and Bacterial Type Strains, Phase II (KMG-II): from individual species to whole genera.</title>
        <authorList>
            <person name="Goeker M."/>
        </authorList>
    </citation>
    <scope>NUCLEOTIDE SEQUENCE [LARGE SCALE GENOMIC DNA]</scope>
    <source>
        <strain evidence="2 3">DSM 45791</strain>
    </source>
</reference>
<sequence length="241" mass="26487">MTADNRADLDSYRRALQLAVLRAADEFRRLAEALDVAANDVDSLDRAARLHPSVDLARAVVMRIQAAGSQVDYDTLLRTAADLDTYLVGGQPAPPPEMASGAMRTPSLRMPRREQAPEPQRSQRMSRRAAAAEPPAPAAPPNAATPNTLWVDDDPQRVRYVWIGAVDAAANRADCWAWYDDTNVRLRRNDIPAVQFQLSGSKYRRADEQETRRAAQIIAALRGAGVDVSMMKALLGYAPKP</sequence>
<organism evidence="2 3">
    <name type="scientific">Kutzneria buriramensis</name>
    <dbReference type="NCBI Taxonomy" id="1045776"/>
    <lineage>
        <taxon>Bacteria</taxon>
        <taxon>Bacillati</taxon>
        <taxon>Actinomycetota</taxon>
        <taxon>Actinomycetes</taxon>
        <taxon>Pseudonocardiales</taxon>
        <taxon>Pseudonocardiaceae</taxon>
        <taxon>Kutzneria</taxon>
    </lineage>
</organism>
<evidence type="ECO:0000256" key="1">
    <source>
        <dbReference type="SAM" id="MobiDB-lite"/>
    </source>
</evidence>
<accession>A0A3E0HEJ7</accession>
<dbReference type="RefSeq" id="WP_116177033.1">
    <property type="nucleotide sequence ID" value="NZ_CP144375.1"/>
</dbReference>
<evidence type="ECO:0000313" key="3">
    <source>
        <dbReference type="Proteomes" id="UP000256269"/>
    </source>
</evidence>
<gene>
    <name evidence="2" type="ORF">BCF44_109126</name>
</gene>
<dbReference type="EMBL" id="QUNO01000009">
    <property type="protein sequence ID" value="REH43583.1"/>
    <property type="molecule type" value="Genomic_DNA"/>
</dbReference>
<feature type="compositionally biased region" description="Low complexity" evidence="1">
    <location>
        <begin position="120"/>
        <end position="133"/>
    </location>
</feature>
<name>A0A3E0HEJ7_9PSEU</name>